<evidence type="ECO:0000313" key="1">
    <source>
        <dbReference type="EMBL" id="OCL13251.1"/>
    </source>
</evidence>
<evidence type="ECO:0000313" key="2">
    <source>
        <dbReference type="Proteomes" id="UP000250140"/>
    </source>
</evidence>
<proteinExistence type="predicted"/>
<name>A0A8E2FA56_9PEZI</name>
<dbReference type="AlphaFoldDB" id="A0A8E2FA56"/>
<dbReference type="Proteomes" id="UP000250140">
    <property type="component" value="Unassembled WGS sequence"/>
</dbReference>
<keyword evidence="2" id="KW-1185">Reference proteome</keyword>
<organism evidence="1 2">
    <name type="scientific">Glonium stellatum</name>
    <dbReference type="NCBI Taxonomy" id="574774"/>
    <lineage>
        <taxon>Eukaryota</taxon>
        <taxon>Fungi</taxon>
        <taxon>Dikarya</taxon>
        <taxon>Ascomycota</taxon>
        <taxon>Pezizomycotina</taxon>
        <taxon>Dothideomycetes</taxon>
        <taxon>Pleosporomycetidae</taxon>
        <taxon>Gloniales</taxon>
        <taxon>Gloniaceae</taxon>
        <taxon>Glonium</taxon>
    </lineage>
</organism>
<gene>
    <name evidence="1" type="ORF">AOQ84DRAFT_372348</name>
</gene>
<sequence length="170" mass="18583">MDPLHNFPAAPACTVGPAGDDFSSGSRTLPESLTVTEPTLEDIVNELWKSSDLSDCDAIISQNYMENHTAYDVPQFNANTTISAPATGLVQDCPYPSNPDEAMIHWPYPSPDGLTSKHGTYTVNPTGEKLVSAAMLHPDALDQDRRLSLFRPFYVNVTTSHMQPSHESFS</sequence>
<reference evidence="1 2" key="1">
    <citation type="journal article" date="2016" name="Nat. Commun.">
        <title>Ectomycorrhizal ecology is imprinted in the genome of the dominant symbiotic fungus Cenococcum geophilum.</title>
        <authorList>
            <consortium name="DOE Joint Genome Institute"/>
            <person name="Peter M."/>
            <person name="Kohler A."/>
            <person name="Ohm R.A."/>
            <person name="Kuo A."/>
            <person name="Krutzmann J."/>
            <person name="Morin E."/>
            <person name="Arend M."/>
            <person name="Barry K.W."/>
            <person name="Binder M."/>
            <person name="Choi C."/>
            <person name="Clum A."/>
            <person name="Copeland A."/>
            <person name="Grisel N."/>
            <person name="Haridas S."/>
            <person name="Kipfer T."/>
            <person name="LaButti K."/>
            <person name="Lindquist E."/>
            <person name="Lipzen A."/>
            <person name="Maire R."/>
            <person name="Meier B."/>
            <person name="Mihaltcheva S."/>
            <person name="Molinier V."/>
            <person name="Murat C."/>
            <person name="Poggeler S."/>
            <person name="Quandt C.A."/>
            <person name="Sperisen C."/>
            <person name="Tritt A."/>
            <person name="Tisserant E."/>
            <person name="Crous P.W."/>
            <person name="Henrissat B."/>
            <person name="Nehls U."/>
            <person name="Egli S."/>
            <person name="Spatafora J.W."/>
            <person name="Grigoriev I.V."/>
            <person name="Martin F.M."/>
        </authorList>
    </citation>
    <scope>NUCLEOTIDE SEQUENCE [LARGE SCALE GENOMIC DNA]</scope>
    <source>
        <strain evidence="1 2">CBS 207.34</strain>
    </source>
</reference>
<dbReference type="EMBL" id="KV748758">
    <property type="protein sequence ID" value="OCL13251.1"/>
    <property type="molecule type" value="Genomic_DNA"/>
</dbReference>
<accession>A0A8E2FA56</accession>
<protein>
    <submittedName>
        <fullName evidence="1">Uncharacterized protein</fullName>
    </submittedName>
</protein>